<organism evidence="4">
    <name type="scientific">Soboliphyme baturini</name>
    <dbReference type="NCBI Taxonomy" id="241478"/>
    <lineage>
        <taxon>Eukaryota</taxon>
        <taxon>Metazoa</taxon>
        <taxon>Ecdysozoa</taxon>
        <taxon>Nematoda</taxon>
        <taxon>Enoplea</taxon>
        <taxon>Dorylaimia</taxon>
        <taxon>Dioctophymatida</taxon>
        <taxon>Dioctophymatoidea</taxon>
        <taxon>Soboliphymatidae</taxon>
        <taxon>Soboliphyme</taxon>
    </lineage>
</organism>
<keyword evidence="1" id="KW-0812">Transmembrane</keyword>
<keyword evidence="3" id="KW-1185">Reference proteome</keyword>
<reference evidence="4" key="1">
    <citation type="submission" date="2016-06" db="UniProtKB">
        <authorList>
            <consortium name="WormBaseParasite"/>
        </authorList>
    </citation>
    <scope>IDENTIFICATION</scope>
</reference>
<protein>
    <submittedName>
        <fullName evidence="4">Secreted protein</fullName>
    </submittedName>
</protein>
<dbReference type="AlphaFoldDB" id="A0A183IRP8"/>
<name>A0A183IRP8_9BILA</name>
<feature type="transmembrane region" description="Helical" evidence="1">
    <location>
        <begin position="66"/>
        <end position="92"/>
    </location>
</feature>
<dbReference type="EMBL" id="UZAM01009632">
    <property type="protein sequence ID" value="VDP09693.1"/>
    <property type="molecule type" value="Genomic_DNA"/>
</dbReference>
<gene>
    <name evidence="2" type="ORF">SBAD_LOCUS6295</name>
</gene>
<evidence type="ECO:0000256" key="1">
    <source>
        <dbReference type="SAM" id="Phobius"/>
    </source>
</evidence>
<evidence type="ECO:0000313" key="2">
    <source>
        <dbReference type="EMBL" id="VDP09693.1"/>
    </source>
</evidence>
<dbReference type="WBParaSite" id="SBAD_0000653901-mRNA-1">
    <property type="protein sequence ID" value="SBAD_0000653901-mRNA-1"/>
    <property type="gene ID" value="SBAD_0000653901"/>
</dbReference>
<proteinExistence type="predicted"/>
<keyword evidence="1" id="KW-0472">Membrane</keyword>
<evidence type="ECO:0000313" key="3">
    <source>
        <dbReference type="Proteomes" id="UP000270296"/>
    </source>
</evidence>
<dbReference type="Proteomes" id="UP000270296">
    <property type="component" value="Unassembled WGS sequence"/>
</dbReference>
<evidence type="ECO:0000313" key="4">
    <source>
        <dbReference type="WBParaSite" id="SBAD_0000653901-mRNA-1"/>
    </source>
</evidence>
<reference evidence="2 3" key="2">
    <citation type="submission" date="2018-11" db="EMBL/GenBank/DDBJ databases">
        <authorList>
            <consortium name="Pathogen Informatics"/>
        </authorList>
    </citation>
    <scope>NUCLEOTIDE SEQUENCE [LARGE SCALE GENOMIC DNA]</scope>
</reference>
<keyword evidence="1" id="KW-1133">Transmembrane helix</keyword>
<sequence length="150" mass="16257">MRAGSTAPSNTFGRRGRFAICSTFLTSFSSKIGVACTSLSSLSVLSDGTAAVSQMMRRLTNRARSISLFVAALGTIHVHLLLQLAAAVVQVFRFCHGYQLVSSFLPLSGVLPSEKCFTGHSSSDLKLNFQVSHDEVLRGLWDQCLFQVLI</sequence>
<accession>A0A183IRP8</accession>